<keyword evidence="2" id="KW-0472">Membrane</keyword>
<gene>
    <name evidence="3" type="ORF">EVS81_08155</name>
</gene>
<accession>A0A4P6KEL4</accession>
<evidence type="ECO:0000256" key="2">
    <source>
        <dbReference type="SAM" id="Phobius"/>
    </source>
</evidence>
<feature type="transmembrane region" description="Helical" evidence="2">
    <location>
        <begin position="16"/>
        <end position="41"/>
    </location>
</feature>
<feature type="compositionally biased region" description="Basic and acidic residues" evidence="1">
    <location>
        <begin position="59"/>
        <end position="68"/>
    </location>
</feature>
<evidence type="ECO:0000313" key="3">
    <source>
        <dbReference type="EMBL" id="QBE48807.1"/>
    </source>
</evidence>
<dbReference type="RefSeq" id="WP_130109942.1">
    <property type="nucleotide sequence ID" value="NZ_CP035806.1"/>
</dbReference>
<keyword evidence="2" id="KW-1133">Transmembrane helix</keyword>
<dbReference type="KEGG" id="ltr:EVS81_08155"/>
<dbReference type="Proteomes" id="UP000289260">
    <property type="component" value="Chromosome"/>
</dbReference>
<evidence type="ECO:0000256" key="1">
    <source>
        <dbReference type="SAM" id="MobiDB-lite"/>
    </source>
</evidence>
<proteinExistence type="predicted"/>
<dbReference type="AlphaFoldDB" id="A0A4P6KEL4"/>
<keyword evidence="4" id="KW-1185">Reference proteome</keyword>
<sequence length="68" mass="7763">MWLFFGAVAAVSSRTAFVLVLALPIAIIAGVVTWTVAAFALEWHERRHQRDEHDERDERDETRTPGSR</sequence>
<reference evidence="3 4" key="1">
    <citation type="submission" date="2019-02" db="EMBL/GenBank/DDBJ databases">
        <authorList>
            <person name="Sun L."/>
            <person name="Pan D."/>
            <person name="Wu X."/>
        </authorList>
    </citation>
    <scope>NUCLEOTIDE SEQUENCE [LARGE SCALE GENOMIC DNA]</scope>
    <source>
        <strain evidence="3 4">JW-1</strain>
    </source>
</reference>
<dbReference type="EMBL" id="CP035806">
    <property type="protein sequence ID" value="QBE48807.1"/>
    <property type="molecule type" value="Genomic_DNA"/>
</dbReference>
<name>A0A4P6KEL4_9MICO</name>
<organism evidence="3 4">
    <name type="scientific">Leucobacter triazinivorans</name>
    <dbReference type="NCBI Taxonomy" id="1784719"/>
    <lineage>
        <taxon>Bacteria</taxon>
        <taxon>Bacillati</taxon>
        <taxon>Actinomycetota</taxon>
        <taxon>Actinomycetes</taxon>
        <taxon>Micrococcales</taxon>
        <taxon>Microbacteriaceae</taxon>
        <taxon>Leucobacter</taxon>
    </lineage>
</organism>
<protein>
    <submittedName>
        <fullName evidence="3">Uncharacterized protein</fullName>
    </submittedName>
</protein>
<evidence type="ECO:0000313" key="4">
    <source>
        <dbReference type="Proteomes" id="UP000289260"/>
    </source>
</evidence>
<keyword evidence="2" id="KW-0812">Transmembrane</keyword>
<feature type="region of interest" description="Disordered" evidence="1">
    <location>
        <begin position="47"/>
        <end position="68"/>
    </location>
</feature>